<dbReference type="Gene3D" id="2.130.10.10">
    <property type="entry name" value="YVTN repeat-like/Quinoprotein amine dehydrogenase"/>
    <property type="match status" value="3"/>
</dbReference>
<feature type="signal peptide" evidence="3">
    <location>
        <begin position="1"/>
        <end position="19"/>
    </location>
</feature>
<dbReference type="GO" id="GO:0043709">
    <property type="term" value="P:cell adhesion involved in single-species biofilm formation"/>
    <property type="evidence" value="ECO:0007669"/>
    <property type="project" value="TreeGrafter"/>
</dbReference>
<comment type="catalytic activity">
    <reaction evidence="2">
        <text>2 GTP = 3',3'-c-di-GMP + 2 diphosphate</text>
        <dbReference type="Rhea" id="RHEA:24898"/>
        <dbReference type="ChEBI" id="CHEBI:33019"/>
        <dbReference type="ChEBI" id="CHEBI:37565"/>
        <dbReference type="ChEBI" id="CHEBI:58805"/>
        <dbReference type="EC" id="2.7.7.65"/>
    </reaction>
</comment>
<dbReference type="FunFam" id="3.30.70.270:FF:000001">
    <property type="entry name" value="Diguanylate cyclase domain protein"/>
    <property type="match status" value="1"/>
</dbReference>
<dbReference type="SUPFAM" id="SSF55073">
    <property type="entry name" value="Nucleotide cyclase"/>
    <property type="match status" value="1"/>
</dbReference>
<dbReference type="GO" id="GO:0052621">
    <property type="term" value="F:diguanylate cyclase activity"/>
    <property type="evidence" value="ECO:0007669"/>
    <property type="project" value="UniProtKB-EC"/>
</dbReference>
<dbReference type="NCBIfam" id="TIGR00254">
    <property type="entry name" value="GGDEF"/>
    <property type="match status" value="1"/>
</dbReference>
<evidence type="ECO:0000313" key="6">
    <source>
        <dbReference type="Proteomes" id="UP000198635"/>
    </source>
</evidence>
<dbReference type="PANTHER" id="PTHR45138">
    <property type="entry name" value="REGULATORY COMPONENTS OF SENSORY TRANSDUCTION SYSTEM"/>
    <property type="match status" value="1"/>
</dbReference>
<evidence type="ECO:0000313" key="5">
    <source>
        <dbReference type="EMBL" id="SFJ89927.1"/>
    </source>
</evidence>
<dbReference type="InterPro" id="IPR015943">
    <property type="entry name" value="WD40/YVTN_repeat-like_dom_sf"/>
</dbReference>
<dbReference type="CDD" id="cd01949">
    <property type="entry name" value="GGDEF"/>
    <property type="match status" value="1"/>
</dbReference>
<name>A0A1I3V6V3_9BACT</name>
<keyword evidence="3" id="KW-0732">Signal</keyword>
<feature type="chain" id="PRO_5011641574" description="diguanylate cyclase" evidence="3">
    <location>
        <begin position="20"/>
        <end position="978"/>
    </location>
</feature>
<dbReference type="RefSeq" id="WP_092374932.1">
    <property type="nucleotide sequence ID" value="NZ_FORX01000009.1"/>
</dbReference>
<dbReference type="GO" id="GO:1902201">
    <property type="term" value="P:negative regulation of bacterial-type flagellum-dependent cell motility"/>
    <property type="evidence" value="ECO:0007669"/>
    <property type="project" value="TreeGrafter"/>
</dbReference>
<dbReference type="InterPro" id="IPR000160">
    <property type="entry name" value="GGDEF_dom"/>
</dbReference>
<dbReference type="EC" id="2.7.7.65" evidence="1"/>
<keyword evidence="6" id="KW-1185">Reference proteome</keyword>
<dbReference type="AlphaFoldDB" id="A0A1I3V6V3"/>
<dbReference type="GO" id="GO:0005886">
    <property type="term" value="C:plasma membrane"/>
    <property type="evidence" value="ECO:0007669"/>
    <property type="project" value="TreeGrafter"/>
</dbReference>
<dbReference type="InterPro" id="IPR043128">
    <property type="entry name" value="Rev_trsase/Diguanyl_cyclase"/>
</dbReference>
<dbReference type="Proteomes" id="UP000198635">
    <property type="component" value="Unassembled WGS sequence"/>
</dbReference>
<dbReference type="InterPro" id="IPR011123">
    <property type="entry name" value="Y_Y_Y"/>
</dbReference>
<dbReference type="SUPFAM" id="SSF63829">
    <property type="entry name" value="Calcium-dependent phosphotriesterase"/>
    <property type="match status" value="2"/>
</dbReference>
<dbReference type="PANTHER" id="PTHR45138:SF9">
    <property type="entry name" value="DIGUANYLATE CYCLASE DGCM-RELATED"/>
    <property type="match status" value="1"/>
</dbReference>
<dbReference type="OrthoDB" id="9778496at2"/>
<dbReference type="Gene3D" id="2.60.40.10">
    <property type="entry name" value="Immunoglobulins"/>
    <property type="match status" value="1"/>
</dbReference>
<dbReference type="Pfam" id="PF00990">
    <property type="entry name" value="GGDEF"/>
    <property type="match status" value="1"/>
</dbReference>
<dbReference type="EMBL" id="FORX01000009">
    <property type="protein sequence ID" value="SFJ89927.1"/>
    <property type="molecule type" value="Genomic_DNA"/>
</dbReference>
<dbReference type="STRING" id="52560.SAMN04488082_10947"/>
<dbReference type="InterPro" id="IPR013783">
    <property type="entry name" value="Ig-like_fold"/>
</dbReference>
<dbReference type="Pfam" id="PF07495">
    <property type="entry name" value="Y_Y_Y"/>
    <property type="match status" value="1"/>
</dbReference>
<gene>
    <name evidence="5" type="ORF">SAMN04488082_10947</name>
</gene>
<dbReference type="Gene3D" id="3.30.70.270">
    <property type="match status" value="1"/>
</dbReference>
<dbReference type="InterPro" id="IPR050469">
    <property type="entry name" value="Diguanylate_Cyclase"/>
</dbReference>
<proteinExistence type="predicted"/>
<dbReference type="InterPro" id="IPR029787">
    <property type="entry name" value="Nucleotide_cyclase"/>
</dbReference>
<evidence type="ECO:0000259" key="4">
    <source>
        <dbReference type="PROSITE" id="PS50887"/>
    </source>
</evidence>
<dbReference type="SMART" id="SM00267">
    <property type="entry name" value="GGDEF"/>
    <property type="match status" value="1"/>
</dbReference>
<accession>A0A1I3V6V3</accession>
<reference evidence="6" key="1">
    <citation type="submission" date="2016-10" db="EMBL/GenBank/DDBJ databases">
        <authorList>
            <person name="Varghese N."/>
            <person name="Submissions S."/>
        </authorList>
    </citation>
    <scope>NUCLEOTIDE SEQUENCE [LARGE SCALE GENOMIC DNA]</scope>
    <source>
        <strain evidence="6">DSM 5918</strain>
    </source>
</reference>
<evidence type="ECO:0000256" key="1">
    <source>
        <dbReference type="ARBA" id="ARBA00012528"/>
    </source>
</evidence>
<feature type="domain" description="GGDEF" evidence="4">
    <location>
        <begin position="832"/>
        <end position="969"/>
    </location>
</feature>
<dbReference type="PROSITE" id="PS50887">
    <property type="entry name" value="GGDEF"/>
    <property type="match status" value="1"/>
</dbReference>
<evidence type="ECO:0000256" key="2">
    <source>
        <dbReference type="ARBA" id="ARBA00034247"/>
    </source>
</evidence>
<organism evidence="5 6">
    <name type="scientific">Desulfomicrobium apsheronum</name>
    <dbReference type="NCBI Taxonomy" id="52560"/>
    <lineage>
        <taxon>Bacteria</taxon>
        <taxon>Pseudomonadati</taxon>
        <taxon>Thermodesulfobacteriota</taxon>
        <taxon>Desulfovibrionia</taxon>
        <taxon>Desulfovibrionales</taxon>
        <taxon>Desulfomicrobiaceae</taxon>
        <taxon>Desulfomicrobium</taxon>
    </lineage>
</organism>
<evidence type="ECO:0000256" key="3">
    <source>
        <dbReference type="SAM" id="SignalP"/>
    </source>
</evidence>
<protein>
    <recommendedName>
        <fullName evidence="1">diguanylate cyclase</fullName>
        <ecNumber evidence="1">2.7.7.65</ecNumber>
    </recommendedName>
</protein>
<sequence length="978" mass="108496">MRTLIFILTLLLLPQQALAVQDIPLDVSKLDISLERNSHNSVIATAQDSQGYIWLASIRGLHVYDGRSIRPVLGDVLQGKNVRDLRIDDNDILWVGTNSGVLAYSLATKTPRWYTTSETPAGLSTATVFILHEDQKGFLWAGTGNGGLHRYEPSFDKFESVEIIPPNPEKSWTVFDIAENAQRDMWLGTGQGVLRLTGTRGPATAIPLPSGAPYSAKKLTFDGAGNLWVGVAGKGLWILPAHAPKQELVAVNEITEERILDLYTDSNGDVWISTARGLFRYAFRQGRIFHHPFHILDSRGKVPLYIASIHETKTGTLWIGTYNHGVLHRPAYPGAKLLELRIRGQREPLINTNAICTVSPVDSRIYVALKDGGLYRSLPLDSDQLSLSTSLEIEPFLDTPRIRSLVWGSDNSLFCGTQNALLRITPDGKTEQTQLVFDDTDPALPNSYIRHIVPMNDGRIWVSNTAELYSWKPGEPGVRKEMSFSPQPGGSFLMKSGAELWVGHLSSIHRIDTRSGHTIQYSLPEPAKEGEAQSVKCMLKTGPEELLIGTTRQLLRYDLKSGLATPVHTIENAPIPSVLSLWDDNGHGIWMHTQSKIHHLPAGSNQALEMAIGAGHPASSITAAPVVLDQMLVYGHSDGLLLIDPQKLISRPPTRPKISDVRIFERKVPPTPLGRMPKALELDHLQNFLTFSFAIPEVSPLSTPRFVYKLEGVDSAWTDAGRQSSVSYAHLQPGRYVFKLKDGFNGSVTESISVTISPPWWMTPWAKTGYALLLVATFLVSSLLFARLQTTRIRKEMLENLVMQDPLTGVPNRRKFQEVLVAEKSRCKRSNHQISVLMIDIDYFKGFNDRFGHQAGDLALRSVAQTLNVTLKRPEDFVARYGGEEFVVVLPSTNRSGAERVAQKIQQALFLANIPYPGSPLSDRITVSLGISTFSPQTDLHIDSGLFSADQALYQAKRNGRNCFFYKDHCLALTPVRQ</sequence>